<feature type="signal peptide" evidence="2">
    <location>
        <begin position="1"/>
        <end position="24"/>
    </location>
</feature>
<dbReference type="InterPro" id="IPR018391">
    <property type="entry name" value="PQQ_b-propeller_rpt"/>
</dbReference>
<gene>
    <name evidence="4" type="ORF">GCM10011374_18260</name>
</gene>
<keyword evidence="1" id="KW-0472">Membrane</keyword>
<dbReference type="SMART" id="SM00564">
    <property type="entry name" value="PQQ"/>
    <property type="match status" value="6"/>
</dbReference>
<evidence type="ECO:0000256" key="2">
    <source>
        <dbReference type="SAM" id="SignalP"/>
    </source>
</evidence>
<comment type="caution">
    <text evidence="4">The sequence shown here is derived from an EMBL/GenBank/DDBJ whole genome shotgun (WGS) entry which is preliminary data.</text>
</comment>
<dbReference type="PANTHER" id="PTHR34512:SF30">
    <property type="entry name" value="OUTER MEMBRANE PROTEIN ASSEMBLY FACTOR BAMB"/>
    <property type="match status" value="1"/>
</dbReference>
<feature type="chain" id="PRO_5037206958" description="Pyrrolo-quinoline quinone repeat domain-containing protein" evidence="2">
    <location>
        <begin position="25"/>
        <end position="462"/>
    </location>
</feature>
<dbReference type="InterPro" id="IPR006311">
    <property type="entry name" value="TAT_signal"/>
</dbReference>
<evidence type="ECO:0000259" key="3">
    <source>
        <dbReference type="Pfam" id="PF13360"/>
    </source>
</evidence>
<dbReference type="PROSITE" id="PS51318">
    <property type="entry name" value="TAT"/>
    <property type="match status" value="1"/>
</dbReference>
<proteinExistence type="predicted"/>
<evidence type="ECO:0000256" key="1">
    <source>
        <dbReference type="SAM" id="Phobius"/>
    </source>
</evidence>
<accession>A0A917LU76</accession>
<dbReference type="Gene3D" id="2.40.128.630">
    <property type="match status" value="1"/>
</dbReference>
<dbReference type="SUPFAM" id="SSF50998">
    <property type="entry name" value="Quinoprotein alcohol dehydrogenase-like"/>
    <property type="match status" value="2"/>
</dbReference>
<dbReference type="InterPro" id="IPR011047">
    <property type="entry name" value="Quinoprotein_ADH-like_sf"/>
</dbReference>
<evidence type="ECO:0000313" key="4">
    <source>
        <dbReference type="EMBL" id="GGG55686.1"/>
    </source>
</evidence>
<dbReference type="AlphaFoldDB" id="A0A917LU76"/>
<dbReference type="EMBL" id="BMEQ01000007">
    <property type="protein sequence ID" value="GGG55686.1"/>
    <property type="molecule type" value="Genomic_DNA"/>
</dbReference>
<name>A0A917LU76_9MICC</name>
<keyword evidence="2" id="KW-0732">Signal</keyword>
<feature type="domain" description="Pyrrolo-quinoline quinone repeat" evidence="3">
    <location>
        <begin position="289"/>
        <end position="419"/>
    </location>
</feature>
<dbReference type="Proteomes" id="UP000638848">
    <property type="component" value="Unassembled WGS sequence"/>
</dbReference>
<dbReference type="InterPro" id="IPR002372">
    <property type="entry name" value="PQQ_rpt_dom"/>
</dbReference>
<dbReference type="RefSeq" id="WP_188536409.1">
    <property type="nucleotide sequence ID" value="NZ_BMEQ01000007.1"/>
</dbReference>
<keyword evidence="1" id="KW-0812">Transmembrane</keyword>
<dbReference type="InterPro" id="IPR015943">
    <property type="entry name" value="WD40/YVTN_repeat-like_dom_sf"/>
</dbReference>
<feature type="transmembrane region" description="Helical" evidence="1">
    <location>
        <begin position="432"/>
        <end position="456"/>
    </location>
</feature>
<keyword evidence="5" id="KW-1185">Reference proteome</keyword>
<feature type="domain" description="Pyrrolo-quinoline quinone repeat" evidence="3">
    <location>
        <begin position="82"/>
        <end position="136"/>
    </location>
</feature>
<reference evidence="4" key="1">
    <citation type="journal article" date="2014" name="Int. J. Syst. Evol. Microbiol.">
        <title>Complete genome sequence of Corynebacterium casei LMG S-19264T (=DSM 44701T), isolated from a smear-ripened cheese.</title>
        <authorList>
            <consortium name="US DOE Joint Genome Institute (JGI-PGF)"/>
            <person name="Walter F."/>
            <person name="Albersmeier A."/>
            <person name="Kalinowski J."/>
            <person name="Ruckert C."/>
        </authorList>
    </citation>
    <scope>NUCLEOTIDE SEQUENCE</scope>
    <source>
        <strain evidence="4">CGMCC 1.12187</strain>
    </source>
</reference>
<dbReference type="PANTHER" id="PTHR34512">
    <property type="entry name" value="CELL SURFACE PROTEIN"/>
    <property type="match status" value="1"/>
</dbReference>
<protein>
    <recommendedName>
        <fullName evidence="3">Pyrrolo-quinoline quinone repeat domain-containing protein</fullName>
    </recommendedName>
</protein>
<keyword evidence="1" id="KW-1133">Transmembrane helix</keyword>
<evidence type="ECO:0000313" key="5">
    <source>
        <dbReference type="Proteomes" id="UP000638848"/>
    </source>
</evidence>
<dbReference type="Gene3D" id="2.130.10.10">
    <property type="entry name" value="YVTN repeat-like/Quinoprotein amine dehydrogenase"/>
    <property type="match status" value="1"/>
</dbReference>
<organism evidence="4 5">
    <name type="scientific">Kocuria dechangensis</name>
    <dbReference type="NCBI Taxonomy" id="1176249"/>
    <lineage>
        <taxon>Bacteria</taxon>
        <taxon>Bacillati</taxon>
        <taxon>Actinomycetota</taxon>
        <taxon>Actinomycetes</taxon>
        <taxon>Micrococcales</taxon>
        <taxon>Micrococcaceae</taxon>
        <taxon>Kocuria</taxon>
    </lineage>
</organism>
<feature type="domain" description="Pyrrolo-quinoline quinone repeat" evidence="3">
    <location>
        <begin position="147"/>
        <end position="201"/>
    </location>
</feature>
<sequence>MTGRPRRSLLLAAALLLGAGPAAATGLPAAGAAAAPAEAPVPSPREWVQYRLTPEKNPVIATDGSVDPTEDGFALPDEVRSTPVVLGDRLYAGTRGTLHAFDLATGEQLWRAEAPHRIHSEMIVSGGTVWVGYGDRGEERQDGRRGDGPGGVLALDAATGEQQWQYEVDGHVMPTPVLHDGRIHAAAGDRRLHVIDAATGEGIEQVHVGSLMSKAAPAAADGVLYTAGLRPEPKLVAYDMEARAMAWETPLPQADSGLDDVPPAVSGGVVVTTSHRDVVPAERLEHWAHGVDAATGEPLWEVLLGDGPFVADSKAGAPVVADGVVHVGSPTTQRLHALDLRTGEELWSTDSGPVKAAPAVVDGTVVYTTTTGELGALEAGTGRPLGAQQVSQQPLAPAGPVVVDNAVLAGGHDGRVHVVPLAALTNGSARSLLSLVIGGALVVAVIAAAVIGTAVWQSVRHD</sequence>
<dbReference type="Pfam" id="PF13360">
    <property type="entry name" value="PQQ_2"/>
    <property type="match status" value="3"/>
</dbReference>
<dbReference type="Gene3D" id="2.40.10.480">
    <property type="match status" value="1"/>
</dbReference>
<reference evidence="4" key="2">
    <citation type="submission" date="2020-09" db="EMBL/GenBank/DDBJ databases">
        <authorList>
            <person name="Sun Q."/>
            <person name="Zhou Y."/>
        </authorList>
    </citation>
    <scope>NUCLEOTIDE SEQUENCE</scope>
    <source>
        <strain evidence="4">CGMCC 1.12187</strain>
    </source>
</reference>